<keyword evidence="1" id="KW-1133">Transmembrane helix</keyword>
<evidence type="ECO:0000313" key="2">
    <source>
        <dbReference type="EMBL" id="RUS57261.1"/>
    </source>
</evidence>
<gene>
    <name evidence="2" type="ORF">QI30_06680</name>
</gene>
<dbReference type="Proteomes" id="UP000288623">
    <property type="component" value="Unassembled WGS sequence"/>
</dbReference>
<comment type="caution">
    <text evidence="2">The sequence shown here is derived from an EMBL/GenBank/DDBJ whole genome shotgun (WGS) entry which is preliminary data.</text>
</comment>
<organism evidence="2 3">
    <name type="scientific">Candidatus Kurthia intestinigallinarum</name>
    <dbReference type="NCBI Taxonomy" id="1562256"/>
    <lineage>
        <taxon>Bacteria</taxon>
        <taxon>Bacillati</taxon>
        <taxon>Bacillota</taxon>
        <taxon>Bacilli</taxon>
        <taxon>Bacillales</taxon>
        <taxon>Caryophanaceae</taxon>
        <taxon>Kurthia</taxon>
    </lineage>
</organism>
<feature type="transmembrane region" description="Helical" evidence="1">
    <location>
        <begin position="62"/>
        <end position="81"/>
    </location>
</feature>
<dbReference type="OrthoDB" id="2456149at2"/>
<evidence type="ECO:0000256" key="1">
    <source>
        <dbReference type="SAM" id="Phobius"/>
    </source>
</evidence>
<sequence>MSYIKEFIIYILVLAILLRDSFSEWAIWESLPTKPFYIVVIVLLLVLFYPTKKVSLMQNFWMQLRVIVLILAAIVIMPLLGGHSAIGLDVRQPIFFMIIVLSLFQLSMQYKRAKQQVAREKEIEEELKKQHQVK</sequence>
<proteinExistence type="predicted"/>
<keyword evidence="1" id="KW-0812">Transmembrane</keyword>
<reference evidence="2 3" key="1">
    <citation type="submission" date="2014-11" db="EMBL/GenBank/DDBJ databases">
        <title>Genome sequence and analysis of novel Kurthia sp.</title>
        <authorList>
            <person name="Lawson J.N."/>
            <person name="Gonzalez J.E."/>
            <person name="Rinauldi L."/>
            <person name="Xuan Z."/>
            <person name="Firman A."/>
            <person name="Shaddox L."/>
            <person name="Trudeau A."/>
            <person name="Shah S."/>
            <person name="Reiman D."/>
        </authorList>
    </citation>
    <scope>NUCLEOTIDE SEQUENCE [LARGE SCALE GENOMIC DNA]</scope>
    <source>
        <strain evidence="2 3">3B1D</strain>
    </source>
</reference>
<evidence type="ECO:0000313" key="3">
    <source>
        <dbReference type="Proteomes" id="UP000288623"/>
    </source>
</evidence>
<name>A0A433RVE8_9BACL</name>
<keyword evidence="1" id="KW-0472">Membrane</keyword>
<feature type="transmembrane region" description="Helical" evidence="1">
    <location>
        <begin position="93"/>
        <end position="110"/>
    </location>
</feature>
<accession>A0A433RVE8</accession>
<feature type="transmembrane region" description="Helical" evidence="1">
    <location>
        <begin position="33"/>
        <end position="50"/>
    </location>
</feature>
<protein>
    <submittedName>
        <fullName evidence="2">Uncharacterized protein</fullName>
    </submittedName>
</protein>
<keyword evidence="3" id="KW-1185">Reference proteome</keyword>
<dbReference type="EMBL" id="JTFC01000026">
    <property type="protein sequence ID" value="RUS57261.1"/>
    <property type="molecule type" value="Genomic_DNA"/>
</dbReference>
<dbReference type="AlphaFoldDB" id="A0A433RVE8"/>
<dbReference type="RefSeq" id="WP_126990161.1">
    <property type="nucleotide sequence ID" value="NZ_JTFC01000026.1"/>
</dbReference>